<feature type="transmembrane region" description="Helical" evidence="1">
    <location>
        <begin position="414"/>
        <end position="436"/>
    </location>
</feature>
<feature type="domain" description="Calcineurin-like phosphoesterase" evidence="2">
    <location>
        <begin position="78"/>
        <end position="268"/>
    </location>
</feature>
<dbReference type="PANTHER" id="PTHR14795:SF0">
    <property type="entry name" value="TRANSMEMBRANE PROTEIN 62"/>
    <property type="match status" value="1"/>
</dbReference>
<keyword evidence="1" id="KW-1133">Transmembrane helix</keyword>
<proteinExistence type="predicted"/>
<dbReference type="OrthoDB" id="45365at2759"/>
<accession>A0A4Q9LRM4</accession>
<dbReference type="Gene3D" id="3.60.21.10">
    <property type="match status" value="1"/>
</dbReference>
<keyword evidence="1" id="KW-0472">Membrane</keyword>
<organism evidence="3 4">
    <name type="scientific">Hamiltosporidium tvaerminnensis</name>
    <dbReference type="NCBI Taxonomy" id="1176355"/>
    <lineage>
        <taxon>Eukaryota</taxon>
        <taxon>Fungi</taxon>
        <taxon>Fungi incertae sedis</taxon>
        <taxon>Microsporidia</taxon>
        <taxon>Dubosqiidae</taxon>
        <taxon>Hamiltosporidium</taxon>
    </lineage>
</organism>
<feature type="transmembrane region" description="Helical" evidence="1">
    <location>
        <begin position="499"/>
        <end position="518"/>
    </location>
</feature>
<evidence type="ECO:0000259" key="2">
    <source>
        <dbReference type="Pfam" id="PF00149"/>
    </source>
</evidence>
<keyword evidence="4" id="KW-1185">Reference proteome</keyword>
<dbReference type="EMBL" id="PITK01001482">
    <property type="protein sequence ID" value="TBU10907.1"/>
    <property type="molecule type" value="Genomic_DNA"/>
</dbReference>
<dbReference type="STRING" id="1176355.A0A4Q9LRM4"/>
<name>A0A4Q9LRM4_9MICR</name>
<dbReference type="VEuPathDB" id="MicrosporidiaDB:CWI38_1482p0010"/>
<dbReference type="PANTHER" id="PTHR14795">
    <property type="entry name" value="HELICASE RELATED"/>
    <property type="match status" value="1"/>
</dbReference>
<dbReference type="GO" id="GO:0016787">
    <property type="term" value="F:hydrolase activity"/>
    <property type="evidence" value="ECO:0007669"/>
    <property type="project" value="InterPro"/>
</dbReference>
<dbReference type="InterPro" id="IPR029052">
    <property type="entry name" value="Metallo-depent_PP-like"/>
</dbReference>
<evidence type="ECO:0000313" key="3">
    <source>
        <dbReference type="EMBL" id="TBU10907.1"/>
    </source>
</evidence>
<dbReference type="Proteomes" id="UP000292282">
    <property type="component" value="Unassembled WGS sequence"/>
</dbReference>
<dbReference type="SUPFAM" id="SSF56300">
    <property type="entry name" value="Metallo-dependent phosphatases"/>
    <property type="match status" value="1"/>
</dbReference>
<sequence length="560" mass="66462">FILLFKICHKYLMIKKISLMIKSKWFYYVSMISLSILVFTYILNITHTYTFVKHNNEILTKKKSDLFIERNSNAFFYFVQVTDLHINTHVKTKGFCHFKECVEEINSINPEFVIISGDIVDSMNEKYDGIVSKQDFSQYLDLVSGINVPVYDIRGNHDVFGLNFDENMEYLNKFMIRKERNYFFEFEKSDNKFFFVFIDGTPKFTSKRFLNFFGYFDDKEFEEEVTNKIRNNNYDHVILTTHYPSNTITTTSQSFFNPSVYLCGHLHNLIFFNEMYKIHENGCTEAELSDLKNNKTYRILTFDNGIFNFSDVKVGKEPKIAILTPKDKKLKTKIEPNLTSKYLRFLVFNHQEVKAFFNDEKLELEKENNLFTAILPSNIGKIKIIASNSYGNSFKEIDIDSSNHSTYSSFPLNINFLIISIFFLFSYFFVLVFLTLKKKNLECIIRCLFYFLLPCALGKFTKNTWSILYNFYVYPNHYFFDTVLYFTTILFLQEIPYMLYLLGYFSVLPYLIVCIFHSKIMLYFHFGIVFSIFDLFSLPVFYKYFKSKIFKKSVITTNVT</sequence>
<feature type="transmembrane region" description="Helical" evidence="1">
    <location>
        <begin position="524"/>
        <end position="542"/>
    </location>
</feature>
<feature type="transmembrane region" description="Helical" evidence="1">
    <location>
        <begin position="25"/>
        <end position="43"/>
    </location>
</feature>
<feature type="transmembrane region" description="Helical" evidence="1">
    <location>
        <begin position="443"/>
        <end position="460"/>
    </location>
</feature>
<reference evidence="3 4" key="1">
    <citation type="submission" date="2017-12" db="EMBL/GenBank/DDBJ databases">
        <authorList>
            <person name="Pombert J.-F."/>
            <person name="Haag K.L."/>
            <person name="Ebert D."/>
        </authorList>
    </citation>
    <scope>NUCLEOTIDE SEQUENCE [LARGE SCALE GENOMIC DNA]</scope>
    <source>
        <strain evidence="3">IL-G-3</strain>
    </source>
</reference>
<evidence type="ECO:0000256" key="1">
    <source>
        <dbReference type="SAM" id="Phobius"/>
    </source>
</evidence>
<dbReference type="Pfam" id="PF00149">
    <property type="entry name" value="Metallophos"/>
    <property type="match status" value="1"/>
</dbReference>
<dbReference type="InterPro" id="IPR004843">
    <property type="entry name" value="Calcineurin-like_PHP"/>
</dbReference>
<protein>
    <submittedName>
        <fullName evidence="3">Putative calcineurin-like phosphoesterase</fullName>
    </submittedName>
</protein>
<evidence type="ECO:0000313" key="4">
    <source>
        <dbReference type="Proteomes" id="UP000292282"/>
    </source>
</evidence>
<comment type="caution">
    <text evidence="3">The sequence shown here is derived from an EMBL/GenBank/DDBJ whole genome shotgun (WGS) entry which is preliminary data.</text>
</comment>
<dbReference type="AlphaFoldDB" id="A0A4Q9LRM4"/>
<gene>
    <name evidence="3" type="ORF">CWI38_1482p0010</name>
</gene>
<feature type="non-terminal residue" evidence="3">
    <location>
        <position position="1"/>
    </location>
</feature>
<keyword evidence="1" id="KW-0812">Transmembrane</keyword>